<proteinExistence type="predicted"/>
<dbReference type="InterPro" id="IPR015915">
    <property type="entry name" value="Kelch-typ_b-propeller"/>
</dbReference>
<dbReference type="EMBL" id="JABCRI010000010">
    <property type="protein sequence ID" value="KAF8399942.1"/>
    <property type="molecule type" value="Genomic_DNA"/>
</dbReference>
<accession>A0A834Z5V4</accession>
<gene>
    <name evidence="3" type="ORF">HHK36_015814</name>
</gene>
<dbReference type="AlphaFoldDB" id="A0A834Z5V4"/>
<dbReference type="OMA" id="WLKGPSM"/>
<comment type="caution">
    <text evidence="3">The sequence shown here is derived from an EMBL/GenBank/DDBJ whole genome shotgun (WGS) entry which is preliminary data.</text>
</comment>
<sequence length="418" mass="46593">MSKEEKEESRDPGECSWVSCPNSPSRKIRVCEILRIFDGSLDERSDGYFSIDSGIVGSSNIEPQDADYSFVPALSEELVLLILARIPRSEYWKFCFVNRRYLALLRSGELYKIRRDIGMKEASVFMLASGESLWWAFDREFKSCRKLPILPSDHCFKSGDKESVCAGTHLLVSGNEFEGLGIWRYELAMNRWYRGPSMISPRCLFASANCGNIACVAGGIGMGTGKEILNSAEKYNPEKKSWDPLPRMNRRRQLCSGCYMDNKFYVIGGKNEKGADLTCGEFFDEERKTWELIPEMLKDAPVSTSRSPPLLAVVNNDLYLLETSSNKLKVYLKESISWKDLGDVPVRADQARGWGVAFKSLGDELLVIGGASNGAAGNGMTICTCYPNPNAGASEWRFLGNGGNRTSDFVLNCSVMMA</sequence>
<dbReference type="PANTHER" id="PTHR46122:SF5">
    <property type="entry name" value="F-BOX DOMAIN-CONTAINING PROTEIN"/>
    <property type="match status" value="1"/>
</dbReference>
<dbReference type="FunFam" id="2.120.10.80:FF:000007">
    <property type="entry name" value="F-box/kelch-repeat protein SKIP11"/>
    <property type="match status" value="1"/>
</dbReference>
<keyword evidence="4" id="KW-1185">Reference proteome</keyword>
<evidence type="ECO:0000256" key="2">
    <source>
        <dbReference type="ARBA" id="ARBA00022737"/>
    </source>
</evidence>
<evidence type="ECO:0000256" key="1">
    <source>
        <dbReference type="ARBA" id="ARBA00022441"/>
    </source>
</evidence>
<dbReference type="PANTHER" id="PTHR46122">
    <property type="entry name" value="GALACTOSE OXIDASE/KELCH REPEAT PROTEIN-RELATED"/>
    <property type="match status" value="1"/>
</dbReference>
<dbReference type="InterPro" id="IPR052439">
    <property type="entry name" value="F-box/Kelch-repeat"/>
</dbReference>
<dbReference type="SUPFAM" id="SSF117281">
    <property type="entry name" value="Kelch motif"/>
    <property type="match status" value="1"/>
</dbReference>
<name>A0A834Z5V4_TETSI</name>
<dbReference type="InterPro" id="IPR006652">
    <property type="entry name" value="Kelch_1"/>
</dbReference>
<keyword evidence="2" id="KW-0677">Repeat</keyword>
<reference evidence="3 4" key="1">
    <citation type="submission" date="2020-04" db="EMBL/GenBank/DDBJ databases">
        <title>Plant Genome Project.</title>
        <authorList>
            <person name="Zhang R.-G."/>
        </authorList>
    </citation>
    <scope>NUCLEOTIDE SEQUENCE [LARGE SCALE GENOMIC DNA]</scope>
    <source>
        <strain evidence="3">YNK0</strain>
        <tissue evidence="3">Leaf</tissue>
    </source>
</reference>
<dbReference type="Pfam" id="PF01344">
    <property type="entry name" value="Kelch_1"/>
    <property type="match status" value="2"/>
</dbReference>
<dbReference type="Proteomes" id="UP000655225">
    <property type="component" value="Unassembled WGS sequence"/>
</dbReference>
<dbReference type="Gene3D" id="2.120.10.80">
    <property type="entry name" value="Kelch-type beta propeller"/>
    <property type="match status" value="1"/>
</dbReference>
<dbReference type="GO" id="GO:0005634">
    <property type="term" value="C:nucleus"/>
    <property type="evidence" value="ECO:0007669"/>
    <property type="project" value="UniProtKB-ARBA"/>
</dbReference>
<protein>
    <submittedName>
        <fullName evidence="3">Uncharacterized protein</fullName>
    </submittedName>
</protein>
<organism evidence="3 4">
    <name type="scientific">Tetracentron sinense</name>
    <name type="common">Spur-leaf</name>
    <dbReference type="NCBI Taxonomy" id="13715"/>
    <lineage>
        <taxon>Eukaryota</taxon>
        <taxon>Viridiplantae</taxon>
        <taxon>Streptophyta</taxon>
        <taxon>Embryophyta</taxon>
        <taxon>Tracheophyta</taxon>
        <taxon>Spermatophyta</taxon>
        <taxon>Magnoliopsida</taxon>
        <taxon>Trochodendrales</taxon>
        <taxon>Trochodendraceae</taxon>
        <taxon>Tetracentron</taxon>
    </lineage>
</organism>
<dbReference type="OrthoDB" id="191037at2759"/>
<dbReference type="SMART" id="SM00612">
    <property type="entry name" value="Kelch"/>
    <property type="match status" value="3"/>
</dbReference>
<evidence type="ECO:0000313" key="3">
    <source>
        <dbReference type="EMBL" id="KAF8399942.1"/>
    </source>
</evidence>
<keyword evidence="1" id="KW-0880">Kelch repeat</keyword>
<evidence type="ECO:0000313" key="4">
    <source>
        <dbReference type="Proteomes" id="UP000655225"/>
    </source>
</evidence>